<comment type="catalytic activity">
    <reaction evidence="1">
        <text>ATP + protein L-histidine = ADP + protein N-phospho-L-histidine.</text>
        <dbReference type="EC" id="2.7.13.3"/>
    </reaction>
</comment>
<dbReference type="EC" id="2.7.13.3" evidence="3"/>
<proteinExistence type="predicted"/>
<dbReference type="InterPro" id="IPR045671">
    <property type="entry name" value="NtrY-like_N"/>
</dbReference>
<dbReference type="InterPro" id="IPR017232">
    <property type="entry name" value="NtrY"/>
</dbReference>
<dbReference type="RefSeq" id="WP_200521082.1">
    <property type="nucleotide sequence ID" value="NZ_JAEHNZ010000001.1"/>
</dbReference>
<dbReference type="InterPro" id="IPR035965">
    <property type="entry name" value="PAS-like_dom_sf"/>
</dbReference>
<dbReference type="InterPro" id="IPR036097">
    <property type="entry name" value="HisK_dim/P_sf"/>
</dbReference>
<evidence type="ECO:0000256" key="9">
    <source>
        <dbReference type="ARBA" id="ARBA00022777"/>
    </source>
</evidence>
<dbReference type="SUPFAM" id="SSF158472">
    <property type="entry name" value="HAMP domain-like"/>
    <property type="match status" value="1"/>
</dbReference>
<dbReference type="InterPro" id="IPR004358">
    <property type="entry name" value="Sig_transdc_His_kin-like_C"/>
</dbReference>
<dbReference type="Pfam" id="PF00512">
    <property type="entry name" value="HisKA"/>
    <property type="match status" value="1"/>
</dbReference>
<dbReference type="Pfam" id="PF19312">
    <property type="entry name" value="NtrY_N"/>
    <property type="match status" value="1"/>
</dbReference>
<dbReference type="InterPro" id="IPR036890">
    <property type="entry name" value="HATPase_C_sf"/>
</dbReference>
<evidence type="ECO:0000256" key="10">
    <source>
        <dbReference type="ARBA" id="ARBA00022840"/>
    </source>
</evidence>
<evidence type="ECO:0000256" key="13">
    <source>
        <dbReference type="ARBA" id="ARBA00023136"/>
    </source>
</evidence>
<keyword evidence="12" id="KW-0902">Two-component regulatory system</keyword>
<evidence type="ECO:0000259" key="16">
    <source>
        <dbReference type="PROSITE" id="PS50885"/>
    </source>
</evidence>
<dbReference type="PANTHER" id="PTHR43065:SF10">
    <property type="entry name" value="PEROXIDE STRESS-ACTIVATED HISTIDINE KINASE MAK3"/>
    <property type="match status" value="1"/>
</dbReference>
<dbReference type="PIRSF" id="PIRSF037532">
    <property type="entry name" value="STHK_NtrY"/>
    <property type="match status" value="1"/>
</dbReference>
<evidence type="ECO:0000256" key="1">
    <source>
        <dbReference type="ARBA" id="ARBA00000085"/>
    </source>
</evidence>
<keyword evidence="9 17" id="KW-0418">Kinase</keyword>
<evidence type="ECO:0000256" key="5">
    <source>
        <dbReference type="ARBA" id="ARBA00022553"/>
    </source>
</evidence>
<dbReference type="InterPro" id="IPR003661">
    <property type="entry name" value="HisK_dim/P_dom"/>
</dbReference>
<dbReference type="Gene3D" id="3.30.565.10">
    <property type="entry name" value="Histidine kinase-like ATPase, C-terminal domain"/>
    <property type="match status" value="1"/>
</dbReference>
<dbReference type="PRINTS" id="PR00344">
    <property type="entry name" value="BCTRLSENSOR"/>
</dbReference>
<keyword evidence="8" id="KW-0547">Nucleotide-binding</keyword>
<dbReference type="SMART" id="SM00387">
    <property type="entry name" value="HATPase_c"/>
    <property type="match status" value="1"/>
</dbReference>
<dbReference type="CDD" id="cd00082">
    <property type="entry name" value="HisKA"/>
    <property type="match status" value="1"/>
</dbReference>
<dbReference type="CDD" id="cd06225">
    <property type="entry name" value="HAMP"/>
    <property type="match status" value="1"/>
</dbReference>
<keyword evidence="11 14" id="KW-1133">Transmembrane helix</keyword>
<gene>
    <name evidence="17" type="ORF">JDW22_01145</name>
</gene>
<sequence>MQKFLILCGILSFIALYALTQSTDSNSPYAPYFWTIAGFTGALAVAMLLVTLRYIWHIARDKRNHVFGSQIARRLSGMFAIVAALPALFLLGVAAQFIAHSINSWFGNDTKEALERSLKLSQTALDNAAGNSVQAAQRIRANLATALVQNKAPNEAFQTQLAREFSHLAIWQLNGHKLIAERNPQKLPAPDFDPAILKSLQQQQIIRSIENVNGTLYASGWIMLPKYVSQQYIFFFRQPIPESVAKDAELIESARAKYAELVFAQKGLQTFFLATLLIAALLAILLSLAAALYFAHRFVEPILALADGARSVAHNDFSRRIPVNSQDELGKLAGMFNYMTQQLANAQYANERHRKEQEAARHYLERVLSSLSAGVITLGYSGSLKTYNASAENMLDINLAQLIGEPSSAWQDLSPQHHAAANLINALIASEHSPDPVELSYTAQDSSRILLGKAIRLPAENGKGLVLVFDNITELVRAQKEAAWGEVAKRLAHEIRNPLTPIQLSAERLAWKLQDKLDTKDAQILTKSTDTIIKQVAALKEMVEAFRNYARAPRLKLTETNLNALVSEVLVLYESIPCQFIADFSPKPAWIKADTTAMRQVLHNLFKNAAEAAESDPQPETHIQILVHETTISLTVTNNGKSFTPQMLQNAFEPYVTDKPAGTGLGLPVVKKIIEEHGGHISIANQIPSGANISITLPKITTTEAENS</sequence>
<dbReference type="GO" id="GO:0016301">
    <property type="term" value="F:kinase activity"/>
    <property type="evidence" value="ECO:0007669"/>
    <property type="project" value="UniProtKB-KW"/>
</dbReference>
<name>A0ABS1BPR1_9NEIS</name>
<evidence type="ECO:0000313" key="17">
    <source>
        <dbReference type="EMBL" id="MBK0395223.1"/>
    </source>
</evidence>
<evidence type="ECO:0000256" key="3">
    <source>
        <dbReference type="ARBA" id="ARBA00012438"/>
    </source>
</evidence>
<dbReference type="Gene3D" id="3.30.450.20">
    <property type="entry name" value="PAS domain"/>
    <property type="match status" value="1"/>
</dbReference>
<keyword evidence="7 14" id="KW-0812">Transmembrane</keyword>
<feature type="domain" description="Histidine kinase" evidence="15">
    <location>
        <begin position="490"/>
        <end position="701"/>
    </location>
</feature>
<dbReference type="PROSITE" id="PS50109">
    <property type="entry name" value="HIS_KIN"/>
    <property type="match status" value="1"/>
</dbReference>
<dbReference type="SUPFAM" id="SSF55874">
    <property type="entry name" value="ATPase domain of HSP90 chaperone/DNA topoisomerase II/histidine kinase"/>
    <property type="match status" value="1"/>
</dbReference>
<comment type="subcellular location">
    <subcellularLocation>
        <location evidence="2">Cell membrane</location>
        <topology evidence="2">Multi-pass membrane protein</topology>
    </subcellularLocation>
</comment>
<feature type="transmembrane region" description="Helical" evidence="14">
    <location>
        <begin position="32"/>
        <end position="56"/>
    </location>
</feature>
<reference evidence="17 18" key="1">
    <citation type="journal article" date="2021" name="Pathogens">
        <title>Isolation and Characterization of Kingella bonacorsii sp. nov., A Novel Kingella Species Detected in a Stable Periodontitis Subject.</title>
        <authorList>
            <person name="Antezack A."/>
            <person name="Boxberger M."/>
            <person name="Rolland C."/>
            <person name="Monnet-Corti V."/>
            <person name="La Scola B."/>
        </authorList>
    </citation>
    <scope>NUCLEOTIDE SEQUENCE [LARGE SCALE GENOMIC DNA]</scope>
    <source>
        <strain evidence="17 18">Marseille-Q4569</strain>
    </source>
</reference>
<protein>
    <recommendedName>
        <fullName evidence="3">histidine kinase</fullName>
        <ecNumber evidence="3">2.7.13.3</ecNumber>
    </recommendedName>
</protein>
<feature type="transmembrane region" description="Helical" evidence="14">
    <location>
        <begin position="271"/>
        <end position="295"/>
    </location>
</feature>
<dbReference type="InterPro" id="IPR003660">
    <property type="entry name" value="HAMP_dom"/>
</dbReference>
<evidence type="ECO:0000256" key="2">
    <source>
        <dbReference type="ARBA" id="ARBA00004651"/>
    </source>
</evidence>
<feature type="domain" description="HAMP" evidence="16">
    <location>
        <begin position="296"/>
        <end position="348"/>
    </location>
</feature>
<evidence type="ECO:0000313" key="18">
    <source>
        <dbReference type="Proteomes" id="UP000614058"/>
    </source>
</evidence>
<organism evidence="17 18">
    <name type="scientific">Kingella bonacorsii</name>
    <dbReference type="NCBI Taxonomy" id="2796361"/>
    <lineage>
        <taxon>Bacteria</taxon>
        <taxon>Pseudomonadati</taxon>
        <taxon>Pseudomonadota</taxon>
        <taxon>Betaproteobacteria</taxon>
        <taxon>Neisseriales</taxon>
        <taxon>Neisseriaceae</taxon>
        <taxon>Kingella</taxon>
    </lineage>
</organism>
<dbReference type="InterPro" id="IPR005467">
    <property type="entry name" value="His_kinase_dom"/>
</dbReference>
<dbReference type="SUPFAM" id="SSF47384">
    <property type="entry name" value="Homodimeric domain of signal transducing histidine kinase"/>
    <property type="match status" value="1"/>
</dbReference>
<accession>A0ABS1BPR1</accession>
<dbReference type="InterPro" id="IPR003594">
    <property type="entry name" value="HATPase_dom"/>
</dbReference>
<dbReference type="Pfam" id="PF00672">
    <property type="entry name" value="HAMP"/>
    <property type="match status" value="1"/>
</dbReference>
<dbReference type="Gene3D" id="6.10.340.10">
    <property type="match status" value="1"/>
</dbReference>
<evidence type="ECO:0000256" key="7">
    <source>
        <dbReference type="ARBA" id="ARBA00022692"/>
    </source>
</evidence>
<dbReference type="Pfam" id="PF02518">
    <property type="entry name" value="HATPase_c"/>
    <property type="match status" value="1"/>
</dbReference>
<evidence type="ECO:0000256" key="8">
    <source>
        <dbReference type="ARBA" id="ARBA00022741"/>
    </source>
</evidence>
<dbReference type="SMART" id="SM00304">
    <property type="entry name" value="HAMP"/>
    <property type="match status" value="1"/>
</dbReference>
<feature type="transmembrane region" description="Helical" evidence="14">
    <location>
        <begin position="77"/>
        <end position="99"/>
    </location>
</feature>
<evidence type="ECO:0000256" key="12">
    <source>
        <dbReference type="ARBA" id="ARBA00023012"/>
    </source>
</evidence>
<dbReference type="Gene3D" id="1.10.287.130">
    <property type="match status" value="1"/>
</dbReference>
<comment type="caution">
    <text evidence="17">The sequence shown here is derived from an EMBL/GenBank/DDBJ whole genome shotgun (WGS) entry which is preliminary data.</text>
</comment>
<keyword evidence="13 14" id="KW-0472">Membrane</keyword>
<keyword evidence="6" id="KW-0808">Transferase</keyword>
<evidence type="ECO:0000256" key="4">
    <source>
        <dbReference type="ARBA" id="ARBA00022475"/>
    </source>
</evidence>
<dbReference type="Proteomes" id="UP000614058">
    <property type="component" value="Unassembled WGS sequence"/>
</dbReference>
<evidence type="ECO:0000259" key="15">
    <source>
        <dbReference type="PROSITE" id="PS50109"/>
    </source>
</evidence>
<dbReference type="SUPFAM" id="SSF55785">
    <property type="entry name" value="PYP-like sensor domain (PAS domain)"/>
    <property type="match status" value="1"/>
</dbReference>
<evidence type="ECO:0000256" key="6">
    <source>
        <dbReference type="ARBA" id="ARBA00022679"/>
    </source>
</evidence>
<evidence type="ECO:0000256" key="14">
    <source>
        <dbReference type="SAM" id="Phobius"/>
    </source>
</evidence>
<keyword evidence="10" id="KW-0067">ATP-binding</keyword>
<dbReference type="PANTHER" id="PTHR43065">
    <property type="entry name" value="SENSOR HISTIDINE KINASE"/>
    <property type="match status" value="1"/>
</dbReference>
<dbReference type="SMART" id="SM00388">
    <property type="entry name" value="HisKA"/>
    <property type="match status" value="1"/>
</dbReference>
<dbReference type="EMBL" id="JAEHNZ010000001">
    <property type="protein sequence ID" value="MBK0395223.1"/>
    <property type="molecule type" value="Genomic_DNA"/>
</dbReference>
<dbReference type="PROSITE" id="PS50885">
    <property type="entry name" value="HAMP"/>
    <property type="match status" value="1"/>
</dbReference>
<keyword evidence="4" id="KW-1003">Cell membrane</keyword>
<keyword evidence="18" id="KW-1185">Reference proteome</keyword>
<evidence type="ECO:0000256" key="11">
    <source>
        <dbReference type="ARBA" id="ARBA00022989"/>
    </source>
</evidence>
<keyword evidence="5" id="KW-0597">Phosphoprotein</keyword>